<dbReference type="KEGG" id="bwa:HLV38_00535"/>
<dbReference type="RefSeq" id="WP_172301036.1">
    <property type="nucleotide sequence ID" value="NZ_CP053716.1"/>
</dbReference>
<name>A0A6M8IZL0_9ACTN</name>
<feature type="region of interest" description="Disordered" evidence="3">
    <location>
        <begin position="253"/>
        <end position="272"/>
    </location>
</feature>
<dbReference type="EMBL" id="CP053716">
    <property type="protein sequence ID" value="QKF06774.1"/>
    <property type="molecule type" value="Genomic_DNA"/>
</dbReference>
<dbReference type="Gene3D" id="1.10.10.580">
    <property type="entry name" value="Structural maintenance of chromosome 1. Chain E"/>
    <property type="match status" value="1"/>
</dbReference>
<evidence type="ECO:0000256" key="1">
    <source>
        <dbReference type="ARBA" id="ARBA00022829"/>
    </source>
</evidence>
<reference evidence="5" key="1">
    <citation type="submission" date="2020-05" db="EMBL/GenBank/DDBJ databases">
        <title>Novel species in genus Nocardioides.</title>
        <authorList>
            <person name="Zhang G."/>
        </authorList>
    </citation>
    <scope>NUCLEOTIDE SEQUENCE [LARGE SCALE GENOMIC DNA]</scope>
    <source>
        <strain evidence="5">zg-1050</strain>
    </source>
</reference>
<keyword evidence="1" id="KW-0159">Chromosome partition</keyword>
<dbReference type="Proteomes" id="UP000503297">
    <property type="component" value="Chromosome"/>
</dbReference>
<evidence type="ECO:0000313" key="4">
    <source>
        <dbReference type="EMBL" id="QKF06774.1"/>
    </source>
</evidence>
<feature type="region of interest" description="Disordered" evidence="3">
    <location>
        <begin position="279"/>
        <end position="307"/>
    </location>
</feature>
<dbReference type="InterPro" id="IPR023093">
    <property type="entry name" value="ScpA-like_C"/>
</dbReference>
<accession>A0A6M8IZL0</accession>
<dbReference type="AlphaFoldDB" id="A0A6M8IZL0"/>
<sequence length="307" mass="33800">MAYRVRTDTFEGPFDLLLYLVSRQKVDIGSISIAQIADQYLAEVDRMRSLDLEVASDFLLVASTLLEMKAHSLLPREREEGDEEFEELPAAEARNLLVGKLLTYKHFKNAAGGLAARYELRGRMMARTYGPDADLRAVMPDFLRDVSLDGLAWLAASAYMRREAFLLESEHIASKPLPVEVQARVVRERIAARGTMRFSELLHAGAPAALVVVTFLAVLELFKRAEVNLRQDQPFGDVVISMRVGAVLAGGDAGNAGDDATGERDAAAVREGRRAAWGDVDARDMRGPAPIADDAAERAEEDELDVR</sequence>
<evidence type="ECO:0000313" key="5">
    <source>
        <dbReference type="Proteomes" id="UP000503297"/>
    </source>
</evidence>
<dbReference type="PANTHER" id="PTHR33969">
    <property type="entry name" value="SEGREGATION AND CONDENSATION PROTEIN A"/>
    <property type="match status" value="1"/>
</dbReference>
<dbReference type="Gene3D" id="6.10.250.2410">
    <property type="match status" value="1"/>
</dbReference>
<feature type="compositionally biased region" description="Basic and acidic residues" evidence="3">
    <location>
        <begin position="261"/>
        <end position="272"/>
    </location>
</feature>
<evidence type="ECO:0000256" key="2">
    <source>
        <dbReference type="ARBA" id="ARBA00044777"/>
    </source>
</evidence>
<gene>
    <name evidence="4" type="ORF">HLV38_00535</name>
</gene>
<dbReference type="InterPro" id="IPR003768">
    <property type="entry name" value="ScpA"/>
</dbReference>
<keyword evidence="5" id="KW-1185">Reference proteome</keyword>
<organism evidence="4 5">
    <name type="scientific">Berryella wangjianweii</name>
    <dbReference type="NCBI Taxonomy" id="2734634"/>
    <lineage>
        <taxon>Bacteria</taxon>
        <taxon>Bacillati</taxon>
        <taxon>Actinomycetota</taxon>
        <taxon>Coriobacteriia</taxon>
        <taxon>Eggerthellales</taxon>
        <taxon>Eggerthellaceae</taxon>
        <taxon>Berryella</taxon>
    </lineage>
</organism>
<dbReference type="GO" id="GO:0007059">
    <property type="term" value="P:chromosome segregation"/>
    <property type="evidence" value="ECO:0007669"/>
    <property type="project" value="UniProtKB-KW"/>
</dbReference>
<dbReference type="PANTHER" id="PTHR33969:SF2">
    <property type="entry name" value="SEGREGATION AND CONDENSATION PROTEIN A"/>
    <property type="match status" value="1"/>
</dbReference>
<dbReference type="Pfam" id="PF02616">
    <property type="entry name" value="SMC_ScpA"/>
    <property type="match status" value="1"/>
</dbReference>
<evidence type="ECO:0000256" key="3">
    <source>
        <dbReference type="SAM" id="MobiDB-lite"/>
    </source>
</evidence>
<proteinExistence type="predicted"/>
<protein>
    <recommendedName>
        <fullName evidence="2">Segregation and condensation protein A</fullName>
    </recommendedName>
</protein>